<dbReference type="Proteomes" id="UP000199496">
    <property type="component" value="Unassembled WGS sequence"/>
</dbReference>
<dbReference type="PRINTS" id="PR00081">
    <property type="entry name" value="GDHRDH"/>
</dbReference>
<sequence length="257" mass="27311">MVSRVQDRSTVVTGAGKGIGRTIARVFAAEGARVLVSDLDLAAARATAALIEEDGGQAVACQADVSKRADAEAMIGEAMSHFGGVDILVANAGIFPSATVEDMTETEWDRVMSVNLKGVFFCVKSATWAMRRQRSGRILLTSSITGPMTGFPGWAHYGASKAGMLGFMRSAALEYARDNITINAVLPGNIRTEGLKDVGPEYLRRMEASIPMGYLGEPEDVAWAMLFLASEEARYITGQTLVVDGGQTLPESALALD</sequence>
<dbReference type="PANTHER" id="PTHR42879">
    <property type="entry name" value="3-OXOACYL-(ACYL-CARRIER-PROTEIN) REDUCTASE"/>
    <property type="match status" value="1"/>
</dbReference>
<dbReference type="InterPro" id="IPR057326">
    <property type="entry name" value="KR_dom"/>
</dbReference>
<accession>A0A1H9G3N1</accession>
<comment type="similarity">
    <text evidence="1">Belongs to the short-chain dehydrogenases/reductases (SDR) family.</text>
</comment>
<dbReference type="OrthoDB" id="5801166at2"/>
<dbReference type="Pfam" id="PF13561">
    <property type="entry name" value="adh_short_C2"/>
    <property type="match status" value="1"/>
</dbReference>
<reference evidence="3 4" key="1">
    <citation type="submission" date="2016-10" db="EMBL/GenBank/DDBJ databases">
        <authorList>
            <person name="de Groot N.N."/>
        </authorList>
    </citation>
    <scope>NUCLEOTIDE SEQUENCE [LARGE SCALE GENOMIC DNA]</scope>
    <source>
        <strain evidence="3 4">B7-7</strain>
    </source>
</reference>
<dbReference type="InterPro" id="IPR002347">
    <property type="entry name" value="SDR_fam"/>
</dbReference>
<dbReference type="RefSeq" id="WP_090209160.1">
    <property type="nucleotide sequence ID" value="NZ_FOFO01000032.1"/>
</dbReference>
<dbReference type="FunFam" id="3.40.50.720:FF:000084">
    <property type="entry name" value="Short-chain dehydrogenase reductase"/>
    <property type="match status" value="1"/>
</dbReference>
<gene>
    <name evidence="3" type="ORF">SAMN05421693_13215</name>
</gene>
<dbReference type="STRING" id="867345.SAMN05421693_13215"/>
<evidence type="ECO:0000259" key="2">
    <source>
        <dbReference type="SMART" id="SM00822"/>
    </source>
</evidence>
<dbReference type="InterPro" id="IPR036291">
    <property type="entry name" value="NAD(P)-bd_dom_sf"/>
</dbReference>
<feature type="domain" description="Ketoreductase" evidence="2">
    <location>
        <begin position="8"/>
        <end position="193"/>
    </location>
</feature>
<dbReference type="EMBL" id="FOFO01000032">
    <property type="protein sequence ID" value="SEQ44722.1"/>
    <property type="molecule type" value="Genomic_DNA"/>
</dbReference>
<keyword evidence="4" id="KW-1185">Reference proteome</keyword>
<dbReference type="PROSITE" id="PS00061">
    <property type="entry name" value="ADH_SHORT"/>
    <property type="match status" value="1"/>
</dbReference>
<dbReference type="InterPro" id="IPR020904">
    <property type="entry name" value="Sc_DH/Rdtase_CS"/>
</dbReference>
<dbReference type="PANTHER" id="PTHR42879:SF2">
    <property type="entry name" value="3-OXOACYL-[ACYL-CARRIER-PROTEIN] REDUCTASE FABG"/>
    <property type="match status" value="1"/>
</dbReference>
<dbReference type="Gene3D" id="3.40.50.720">
    <property type="entry name" value="NAD(P)-binding Rossmann-like Domain"/>
    <property type="match status" value="1"/>
</dbReference>
<dbReference type="PRINTS" id="PR00080">
    <property type="entry name" value="SDRFAMILY"/>
</dbReference>
<name>A0A1H9G3N1_9GAMM</name>
<dbReference type="NCBIfam" id="NF009468">
    <property type="entry name" value="PRK12826.1-4"/>
    <property type="match status" value="1"/>
</dbReference>
<dbReference type="NCBIfam" id="NF005559">
    <property type="entry name" value="PRK07231.1"/>
    <property type="match status" value="1"/>
</dbReference>
<dbReference type="AlphaFoldDB" id="A0A1H9G3N1"/>
<proteinExistence type="inferred from homology"/>
<dbReference type="NCBIfam" id="NF004202">
    <property type="entry name" value="PRK05653.2-2"/>
    <property type="match status" value="1"/>
</dbReference>
<organism evidence="3 4">
    <name type="scientific">Ectothiorhodospira magna</name>
    <dbReference type="NCBI Taxonomy" id="867345"/>
    <lineage>
        <taxon>Bacteria</taxon>
        <taxon>Pseudomonadati</taxon>
        <taxon>Pseudomonadota</taxon>
        <taxon>Gammaproteobacteria</taxon>
        <taxon>Chromatiales</taxon>
        <taxon>Ectothiorhodospiraceae</taxon>
        <taxon>Ectothiorhodospira</taxon>
    </lineage>
</organism>
<protein>
    <submittedName>
        <fullName evidence="3">3-oxoacyl-[acyl-carrier protein] reductase</fullName>
    </submittedName>
</protein>
<evidence type="ECO:0000313" key="3">
    <source>
        <dbReference type="EMBL" id="SEQ44722.1"/>
    </source>
</evidence>
<dbReference type="SUPFAM" id="SSF51735">
    <property type="entry name" value="NAD(P)-binding Rossmann-fold domains"/>
    <property type="match status" value="1"/>
</dbReference>
<evidence type="ECO:0000313" key="4">
    <source>
        <dbReference type="Proteomes" id="UP000199496"/>
    </source>
</evidence>
<dbReference type="InterPro" id="IPR050259">
    <property type="entry name" value="SDR"/>
</dbReference>
<dbReference type="GO" id="GO:0032787">
    <property type="term" value="P:monocarboxylic acid metabolic process"/>
    <property type="evidence" value="ECO:0007669"/>
    <property type="project" value="UniProtKB-ARBA"/>
</dbReference>
<evidence type="ECO:0000256" key="1">
    <source>
        <dbReference type="ARBA" id="ARBA00006484"/>
    </source>
</evidence>
<dbReference type="NCBIfam" id="NF009466">
    <property type="entry name" value="PRK12826.1-2"/>
    <property type="match status" value="1"/>
</dbReference>
<dbReference type="SMART" id="SM00822">
    <property type="entry name" value="PKS_KR"/>
    <property type="match status" value="1"/>
</dbReference>